<keyword evidence="1" id="KW-0479">Metal-binding</keyword>
<name>A0AAN4ZMH6_9BILA</name>
<dbReference type="SUPFAM" id="SSF57667">
    <property type="entry name" value="beta-beta-alpha zinc fingers"/>
    <property type="match status" value="1"/>
</dbReference>
<evidence type="ECO:0000256" key="6">
    <source>
        <dbReference type="SAM" id="MobiDB-lite"/>
    </source>
</evidence>
<dbReference type="Proteomes" id="UP001328107">
    <property type="component" value="Unassembled WGS sequence"/>
</dbReference>
<evidence type="ECO:0000259" key="7">
    <source>
        <dbReference type="PROSITE" id="PS50157"/>
    </source>
</evidence>
<evidence type="ECO:0000256" key="4">
    <source>
        <dbReference type="ARBA" id="ARBA00022833"/>
    </source>
</evidence>
<dbReference type="GO" id="GO:0000977">
    <property type="term" value="F:RNA polymerase II transcription regulatory region sequence-specific DNA binding"/>
    <property type="evidence" value="ECO:0007669"/>
    <property type="project" value="TreeGrafter"/>
</dbReference>
<comment type="caution">
    <text evidence="8">The sequence shown here is derived from an EMBL/GenBank/DDBJ whole genome shotgun (WGS) entry which is preliminary data.</text>
</comment>
<dbReference type="PANTHER" id="PTHR24409">
    <property type="entry name" value="ZINC FINGER PROTEIN 142"/>
    <property type="match status" value="1"/>
</dbReference>
<dbReference type="EMBL" id="BTRK01000003">
    <property type="protein sequence ID" value="GMR41203.1"/>
    <property type="molecule type" value="Genomic_DNA"/>
</dbReference>
<dbReference type="Gene3D" id="3.30.160.60">
    <property type="entry name" value="Classic Zinc Finger"/>
    <property type="match status" value="1"/>
</dbReference>
<feature type="region of interest" description="Disordered" evidence="6">
    <location>
        <begin position="227"/>
        <end position="272"/>
    </location>
</feature>
<evidence type="ECO:0000313" key="8">
    <source>
        <dbReference type="EMBL" id="GMR41203.1"/>
    </source>
</evidence>
<dbReference type="GO" id="GO:0008270">
    <property type="term" value="F:zinc ion binding"/>
    <property type="evidence" value="ECO:0007669"/>
    <property type="project" value="UniProtKB-KW"/>
</dbReference>
<evidence type="ECO:0000256" key="3">
    <source>
        <dbReference type="ARBA" id="ARBA00022771"/>
    </source>
</evidence>
<dbReference type="SMART" id="SM00355">
    <property type="entry name" value="ZnF_C2H2"/>
    <property type="match status" value="2"/>
</dbReference>
<proteinExistence type="predicted"/>
<evidence type="ECO:0000256" key="1">
    <source>
        <dbReference type="ARBA" id="ARBA00022723"/>
    </source>
</evidence>
<feature type="domain" description="C2H2-type" evidence="7">
    <location>
        <begin position="421"/>
        <end position="448"/>
    </location>
</feature>
<keyword evidence="9" id="KW-1185">Reference proteome</keyword>
<protein>
    <recommendedName>
        <fullName evidence="7">C2H2-type domain-containing protein</fullName>
    </recommendedName>
</protein>
<dbReference type="PROSITE" id="PS00028">
    <property type="entry name" value="ZINC_FINGER_C2H2_1"/>
    <property type="match status" value="1"/>
</dbReference>
<dbReference type="AlphaFoldDB" id="A0AAN4ZMH6"/>
<organism evidence="8 9">
    <name type="scientific">Pristionchus mayeri</name>
    <dbReference type="NCBI Taxonomy" id="1317129"/>
    <lineage>
        <taxon>Eukaryota</taxon>
        <taxon>Metazoa</taxon>
        <taxon>Ecdysozoa</taxon>
        <taxon>Nematoda</taxon>
        <taxon>Chromadorea</taxon>
        <taxon>Rhabditida</taxon>
        <taxon>Rhabditina</taxon>
        <taxon>Diplogasteromorpha</taxon>
        <taxon>Diplogasteroidea</taxon>
        <taxon>Neodiplogasteridae</taxon>
        <taxon>Pristionchus</taxon>
    </lineage>
</organism>
<keyword evidence="3 5" id="KW-0863">Zinc-finger</keyword>
<dbReference type="PANTHER" id="PTHR24409:SF295">
    <property type="entry name" value="AZ2-RELATED"/>
    <property type="match status" value="1"/>
</dbReference>
<gene>
    <name evidence="8" type="ORF">PMAYCL1PPCAC_11398</name>
</gene>
<keyword evidence="2" id="KW-0677">Repeat</keyword>
<reference evidence="9" key="1">
    <citation type="submission" date="2022-10" db="EMBL/GenBank/DDBJ databases">
        <title>Genome assembly of Pristionchus species.</title>
        <authorList>
            <person name="Yoshida K."/>
            <person name="Sommer R.J."/>
        </authorList>
    </citation>
    <scope>NUCLEOTIDE SEQUENCE [LARGE SCALE GENOMIC DNA]</scope>
    <source>
        <strain evidence="9">RS5460</strain>
    </source>
</reference>
<sequence length="566" mass="62564">MEALLKNEESSRKPSDVINFKRRLRDGCKVMYISNARVTEADADDWMALPLLKEKETEATFSQRHFLLLHVPSLREFLHKFDALPPSPPLQKEIEPSIKVEEGVPLPEFLRSIDLKNVVYHQPEDTVPLQAPPIEFQRSNGLENAGPLIDFQRSIKLEEPDKDQLFEGPLSIKLEEPEEGHVFDYQRSIKQEDPDIDTGSVHEASVVTSSVLTSSVFSTITEADDVIDEPKAEQKTSPSRKRRVESSPLSSIGSSYFELDDEPPSEQRATQSTIAQEDLTQLSDFFSFPNFGEGGASTPSFSFSSSPPCTYRIEPVPVVAFGPAEIAAPPPENPAVAFINLIAQAAAATATATAGETMTHEQPALSETIVDLPLTRNVCTVSVKKQATVQSPCPRCYVMIEKLDEAKAHIEEGTCITIGAHACDVCAKRLASKWTLKKHIERHAEKPRCGLCSNRFDSLEELRDHNLLSGHMLRPEEASAGSLEISALRKQRRKEQKDAIRNKEMQDNLASIMMAVVEGTTVPAAAPGRQPAAKKRKTTTQHRMVEDESASAVAFLMQETVEGGNE</sequence>
<evidence type="ECO:0000256" key="2">
    <source>
        <dbReference type="ARBA" id="ARBA00022737"/>
    </source>
</evidence>
<evidence type="ECO:0000313" key="9">
    <source>
        <dbReference type="Proteomes" id="UP001328107"/>
    </source>
</evidence>
<dbReference type="GO" id="GO:0005634">
    <property type="term" value="C:nucleus"/>
    <property type="evidence" value="ECO:0007669"/>
    <property type="project" value="TreeGrafter"/>
</dbReference>
<dbReference type="InterPro" id="IPR013087">
    <property type="entry name" value="Znf_C2H2_type"/>
</dbReference>
<keyword evidence="4" id="KW-0862">Zinc</keyword>
<evidence type="ECO:0000256" key="5">
    <source>
        <dbReference type="PROSITE-ProRule" id="PRU00042"/>
    </source>
</evidence>
<dbReference type="InterPro" id="IPR036236">
    <property type="entry name" value="Znf_C2H2_sf"/>
</dbReference>
<dbReference type="PROSITE" id="PS50157">
    <property type="entry name" value="ZINC_FINGER_C2H2_2"/>
    <property type="match status" value="1"/>
</dbReference>
<dbReference type="GO" id="GO:0000981">
    <property type="term" value="F:DNA-binding transcription factor activity, RNA polymerase II-specific"/>
    <property type="evidence" value="ECO:0007669"/>
    <property type="project" value="TreeGrafter"/>
</dbReference>
<accession>A0AAN4ZMH6</accession>